<accession>A0A423PHX1</accession>
<dbReference type="Gene3D" id="3.40.50.300">
    <property type="entry name" value="P-loop containing nucleotide triphosphate hydrolases"/>
    <property type="match status" value="1"/>
</dbReference>
<dbReference type="Pfam" id="PF11981">
    <property type="entry name" value="DUF3482"/>
    <property type="match status" value="1"/>
</dbReference>
<proteinExistence type="predicted"/>
<evidence type="ECO:0000313" key="3">
    <source>
        <dbReference type="Proteomes" id="UP000285310"/>
    </source>
</evidence>
<feature type="domain" description="G" evidence="1">
    <location>
        <begin position="21"/>
        <end position="84"/>
    </location>
</feature>
<dbReference type="Proteomes" id="UP000285310">
    <property type="component" value="Unassembled WGS sequence"/>
</dbReference>
<evidence type="ECO:0000259" key="1">
    <source>
        <dbReference type="Pfam" id="PF01926"/>
    </source>
</evidence>
<organism evidence="2 3">
    <name type="scientific">Salinisphaera japonica YTM-1</name>
    <dbReference type="NCBI Taxonomy" id="1209778"/>
    <lineage>
        <taxon>Bacteria</taxon>
        <taxon>Pseudomonadati</taxon>
        <taxon>Pseudomonadota</taxon>
        <taxon>Gammaproteobacteria</taxon>
        <taxon>Salinisphaerales</taxon>
        <taxon>Salinisphaeraceae</taxon>
        <taxon>Salinisphaera</taxon>
    </lineage>
</organism>
<dbReference type="RefSeq" id="WP_123659111.1">
    <property type="nucleotide sequence ID" value="NZ_AYKG01000050.1"/>
</dbReference>
<dbReference type="InParanoid" id="A0A423PHX1"/>
<dbReference type="EMBL" id="AYKG01000050">
    <property type="protein sequence ID" value="ROO25239.1"/>
    <property type="molecule type" value="Genomic_DNA"/>
</dbReference>
<evidence type="ECO:0000313" key="2">
    <source>
        <dbReference type="EMBL" id="ROO25239.1"/>
    </source>
</evidence>
<dbReference type="InterPro" id="IPR006073">
    <property type="entry name" value="GTP-bd"/>
</dbReference>
<dbReference type="InterPro" id="IPR027417">
    <property type="entry name" value="P-loop_NTPase"/>
</dbReference>
<dbReference type="OrthoDB" id="5406017at2"/>
<comment type="caution">
    <text evidence="2">The sequence shown here is derived from an EMBL/GenBank/DDBJ whole genome shotgun (WGS) entry which is preliminary data.</text>
</comment>
<dbReference type="AlphaFoldDB" id="A0A423PHX1"/>
<gene>
    <name evidence="2" type="ORF">SAJA_13255</name>
</gene>
<keyword evidence="3" id="KW-1185">Reference proteome</keyword>
<dbReference type="Pfam" id="PF01926">
    <property type="entry name" value="MMR_HSR1"/>
    <property type="match status" value="1"/>
</dbReference>
<protein>
    <submittedName>
        <fullName evidence="2">GTP-binding protein</fullName>
    </submittedName>
</protein>
<dbReference type="InterPro" id="IPR021871">
    <property type="entry name" value="DUF3482"/>
</dbReference>
<name>A0A423PHX1_9GAMM</name>
<sequence length="498" mass="54367">MTPRPEDSTHTPWLAPDAPTFAVVGKVNMGKSAVLATLLEEDDDAIIRISNEPGETTRCQRLSLILDGAERLRFIDTPGFQQPIEALRAIRALAEHPERGPGPADLKRFVERYRDTDTFVDECVLLAPILEGAGVIYVVDPGVRLHDAFIAEIEILRLSAGPRLAVLNPKTDKAASHDAAWRAELGKAFNLVRTFNAFAARFKARRELLAALNQIDERDQAHLGATLDRLDTEWAQRREDAAELIMDFMARALTHTERTSYVDDATPEAARRDALAEAHKRYFAAIAELERETTDRLLALYRHRHTKARTQAVLAEDIDLTEAETWQRFGLDRRQLTFAGAATGAAGGGWVDIATAGHTLGLGALFGGGVGGALAWFKGDALPSLNLSVGRRATLGGRALTVGPPKSANFAWILLDLVLLRYRAIIDLTHAVRDQDGLAGPGGSGKDGLVQGLASARQKTLARWFGHLAKDAEAHRHDPEIRAAIEATLAEIEQARPD</sequence>
<dbReference type="GO" id="GO:0005525">
    <property type="term" value="F:GTP binding"/>
    <property type="evidence" value="ECO:0007669"/>
    <property type="project" value="InterPro"/>
</dbReference>
<reference evidence="2 3" key="1">
    <citation type="submission" date="2013-10" db="EMBL/GenBank/DDBJ databases">
        <title>Salinisphaera japonica YTM-1 Genome Sequencing.</title>
        <authorList>
            <person name="Lai Q."/>
            <person name="Li C."/>
            <person name="Shao Z."/>
        </authorList>
    </citation>
    <scope>NUCLEOTIDE SEQUENCE [LARGE SCALE GENOMIC DNA]</scope>
    <source>
        <strain evidence="2 3">YTM-1</strain>
    </source>
</reference>
<dbReference type="SUPFAM" id="SSF52540">
    <property type="entry name" value="P-loop containing nucleoside triphosphate hydrolases"/>
    <property type="match status" value="1"/>
</dbReference>